<dbReference type="PANTHER" id="PTHR30290">
    <property type="entry name" value="PERIPLASMIC BINDING COMPONENT OF ABC TRANSPORTER"/>
    <property type="match status" value="1"/>
</dbReference>
<gene>
    <name evidence="3" type="ORF">C5Y93_15585</name>
</gene>
<dbReference type="SUPFAM" id="SSF53850">
    <property type="entry name" value="Periplasmic binding protein-like II"/>
    <property type="match status" value="1"/>
</dbReference>
<sequence>MKFPLRYLLPLAFLALAAVAFATIFQFSDLPPADFTFANGTEVKSVDPKMVTGTPEGRVIEALFEGLYQRLPDPDDSNAMILAPGQATSFDLSDDKLTYTFHIRKDSIWTNGEPVTAHDWVFSWQRFLHPQLPSEYAYQLWYVKNAEKYSLSKVEVGERVEIELPDRAGPKNIPATDGNSEQHYPHGTILSGVLKGVEEVTVGEGDAAKTGKVLEVDVKPTKDGQIDWDAPGKTQKFVKLSEPDAVREEIAKENPDVQSVNYLTIHFDEVGIKAPDDHTLVVTLNNPTPYFLDLAAFYPMHPVNRTCIETYGYPEWTKPENIVTNGPFTLESRRIRDRIRLRKNPKYWNADTVKLDIIDVLAVQSDTTVLNMYMNGQIDWGVTVPLPALQALLQRDADKNGEIQEEMRIKPMLTTYFYRLNTTRPPLDNPKVRRALNLAINKQEIVDFVTKAGQIPADSLVPPGLPGFAGGHSGEYDPEEARRLLAEAGYPGGKGLPKVQILYNTHEAHKDIASVVQQNLKKNLQIDVELRNLEWSVYLAAQKNLEYDLSRAAWTADYPDPNTFLDMFVTGGENNQTGWSNAEYDQLIRDAQSESDPAKRLEMLTKAEQILMDEMPIMPIYYYVSLNIVRPYVKNFYPNIQDLHPLHILEIDEAEKERIFEAEGLR</sequence>
<dbReference type="GO" id="GO:1904680">
    <property type="term" value="F:peptide transmembrane transporter activity"/>
    <property type="evidence" value="ECO:0007669"/>
    <property type="project" value="TreeGrafter"/>
</dbReference>
<protein>
    <submittedName>
        <fullName evidence="3">Peptide ABC transporter substrate-binding protein</fullName>
    </submittedName>
</protein>
<proteinExistence type="predicted"/>
<dbReference type="Gene3D" id="3.90.76.10">
    <property type="entry name" value="Dipeptide-binding Protein, Domain 1"/>
    <property type="match status" value="2"/>
</dbReference>
<feature type="signal peptide" evidence="1">
    <location>
        <begin position="1"/>
        <end position="22"/>
    </location>
</feature>
<dbReference type="InterPro" id="IPR000914">
    <property type="entry name" value="SBP_5_dom"/>
</dbReference>
<feature type="domain" description="Solute-binding protein family 5" evidence="2">
    <location>
        <begin position="255"/>
        <end position="575"/>
    </location>
</feature>
<dbReference type="PIRSF" id="PIRSF002741">
    <property type="entry name" value="MppA"/>
    <property type="match status" value="1"/>
</dbReference>
<dbReference type="RefSeq" id="WP_105336359.1">
    <property type="nucleotide sequence ID" value="NZ_PUHZ01000016.1"/>
</dbReference>
<dbReference type="OrthoDB" id="9801912at2"/>
<dbReference type="InterPro" id="IPR030678">
    <property type="entry name" value="Peptide/Ni-bd"/>
</dbReference>
<dbReference type="CDD" id="cd08504">
    <property type="entry name" value="PBP2_OppA"/>
    <property type="match status" value="1"/>
</dbReference>
<evidence type="ECO:0000256" key="1">
    <source>
        <dbReference type="SAM" id="SignalP"/>
    </source>
</evidence>
<reference evidence="3 4" key="1">
    <citation type="submission" date="2018-02" db="EMBL/GenBank/DDBJ databases">
        <title>Comparative genomes isolates from brazilian mangrove.</title>
        <authorList>
            <person name="Araujo J.E."/>
            <person name="Taketani R.G."/>
            <person name="Silva M.C.P."/>
            <person name="Loureco M.V."/>
            <person name="Andreote F.D."/>
        </authorList>
    </citation>
    <scope>NUCLEOTIDE SEQUENCE [LARGE SCALE GENOMIC DNA]</scope>
    <source>
        <strain evidence="3 4">Nap-Phe MGV</strain>
    </source>
</reference>
<keyword evidence="1" id="KW-0732">Signal</keyword>
<dbReference type="GO" id="GO:0015833">
    <property type="term" value="P:peptide transport"/>
    <property type="evidence" value="ECO:0007669"/>
    <property type="project" value="TreeGrafter"/>
</dbReference>
<evidence type="ECO:0000259" key="2">
    <source>
        <dbReference type="Pfam" id="PF00496"/>
    </source>
</evidence>
<organism evidence="3 4">
    <name type="scientific">Blastopirellula marina</name>
    <dbReference type="NCBI Taxonomy" id="124"/>
    <lineage>
        <taxon>Bacteria</taxon>
        <taxon>Pseudomonadati</taxon>
        <taxon>Planctomycetota</taxon>
        <taxon>Planctomycetia</taxon>
        <taxon>Pirellulales</taxon>
        <taxon>Pirellulaceae</taxon>
        <taxon>Blastopirellula</taxon>
    </lineage>
</organism>
<accession>A0A2S8GKI5</accession>
<evidence type="ECO:0000313" key="3">
    <source>
        <dbReference type="EMBL" id="PQO44959.1"/>
    </source>
</evidence>
<dbReference type="AlphaFoldDB" id="A0A2S8GKI5"/>
<evidence type="ECO:0000313" key="4">
    <source>
        <dbReference type="Proteomes" id="UP000237819"/>
    </source>
</evidence>
<feature type="domain" description="Solute-binding protein family 5" evidence="2">
    <location>
        <begin position="83"/>
        <end position="158"/>
    </location>
</feature>
<dbReference type="Pfam" id="PF00496">
    <property type="entry name" value="SBP_bac_5"/>
    <property type="match status" value="2"/>
</dbReference>
<dbReference type="Proteomes" id="UP000237819">
    <property type="component" value="Unassembled WGS sequence"/>
</dbReference>
<dbReference type="GO" id="GO:0030288">
    <property type="term" value="C:outer membrane-bounded periplasmic space"/>
    <property type="evidence" value="ECO:0007669"/>
    <property type="project" value="UniProtKB-ARBA"/>
</dbReference>
<feature type="chain" id="PRO_5015641813" evidence="1">
    <location>
        <begin position="23"/>
        <end position="666"/>
    </location>
</feature>
<dbReference type="GO" id="GO:0043190">
    <property type="term" value="C:ATP-binding cassette (ABC) transporter complex"/>
    <property type="evidence" value="ECO:0007669"/>
    <property type="project" value="InterPro"/>
</dbReference>
<dbReference type="EMBL" id="PUHZ01000016">
    <property type="protein sequence ID" value="PQO44959.1"/>
    <property type="molecule type" value="Genomic_DNA"/>
</dbReference>
<dbReference type="Gene3D" id="3.40.190.10">
    <property type="entry name" value="Periplasmic binding protein-like II"/>
    <property type="match status" value="2"/>
</dbReference>
<dbReference type="InterPro" id="IPR039424">
    <property type="entry name" value="SBP_5"/>
</dbReference>
<dbReference type="PANTHER" id="PTHR30290:SF83">
    <property type="entry name" value="ABC TRANSPORTER SUBSTRATE-BINDING PROTEIN"/>
    <property type="match status" value="1"/>
</dbReference>
<dbReference type="Gene3D" id="3.10.105.10">
    <property type="entry name" value="Dipeptide-binding Protein, Domain 3"/>
    <property type="match status" value="1"/>
</dbReference>
<comment type="caution">
    <text evidence="3">The sequence shown here is derived from an EMBL/GenBank/DDBJ whole genome shotgun (WGS) entry which is preliminary data.</text>
</comment>
<dbReference type="FunFam" id="3.10.105.10:FF:000001">
    <property type="entry name" value="Oligopeptide ABC transporter, oligopeptide-binding protein"/>
    <property type="match status" value="1"/>
</dbReference>
<name>A0A2S8GKI5_9BACT</name>